<dbReference type="EMBL" id="JAUEPR010000004">
    <property type="protein sequence ID" value="KAK0486174.1"/>
    <property type="molecule type" value="Genomic_DNA"/>
</dbReference>
<proteinExistence type="predicted"/>
<dbReference type="Proteomes" id="UP001175227">
    <property type="component" value="Unassembled WGS sequence"/>
</dbReference>
<gene>
    <name evidence="1" type="ORF">IW261DRAFT_1415985</name>
</gene>
<accession>A0AA39PLA9</accession>
<dbReference type="AlphaFoldDB" id="A0AA39PLA9"/>
<name>A0AA39PLA9_9AGAR</name>
<reference evidence="1" key="1">
    <citation type="submission" date="2023-06" db="EMBL/GenBank/DDBJ databases">
        <authorList>
            <consortium name="Lawrence Berkeley National Laboratory"/>
            <person name="Ahrendt S."/>
            <person name="Sahu N."/>
            <person name="Indic B."/>
            <person name="Wong-Bajracharya J."/>
            <person name="Merenyi Z."/>
            <person name="Ke H.-M."/>
            <person name="Monk M."/>
            <person name="Kocsube S."/>
            <person name="Drula E."/>
            <person name="Lipzen A."/>
            <person name="Balint B."/>
            <person name="Henrissat B."/>
            <person name="Andreopoulos B."/>
            <person name="Martin F.M."/>
            <person name="Harder C.B."/>
            <person name="Rigling D."/>
            <person name="Ford K.L."/>
            <person name="Foster G.D."/>
            <person name="Pangilinan J."/>
            <person name="Papanicolaou A."/>
            <person name="Barry K."/>
            <person name="LaButti K."/>
            <person name="Viragh M."/>
            <person name="Koriabine M."/>
            <person name="Yan M."/>
            <person name="Riley R."/>
            <person name="Champramary S."/>
            <person name="Plett K.L."/>
            <person name="Tsai I.J."/>
            <person name="Slot J."/>
            <person name="Sipos G."/>
            <person name="Plett J."/>
            <person name="Nagy L.G."/>
            <person name="Grigoriev I.V."/>
        </authorList>
    </citation>
    <scope>NUCLEOTIDE SEQUENCE</scope>
    <source>
        <strain evidence="1">ICMP 16352</strain>
    </source>
</reference>
<keyword evidence="2" id="KW-1185">Reference proteome</keyword>
<evidence type="ECO:0000313" key="1">
    <source>
        <dbReference type="EMBL" id="KAK0486174.1"/>
    </source>
</evidence>
<evidence type="ECO:0000313" key="2">
    <source>
        <dbReference type="Proteomes" id="UP001175227"/>
    </source>
</evidence>
<sequence length="139" mass="15627">MLIASFGVWCIRSIGYYANLKKMTATAAGTLLLPSIGNAKLSPVDPTGELEVLDSEITLQQYEDKLPSDITADTRYERVNFFRSYVGHNISPLRMDAAALRWFELDPFDSTDATDWESGRSVKKDCQIRTAGRTHYTLK</sequence>
<organism evidence="1 2">
    <name type="scientific">Armillaria novae-zelandiae</name>
    <dbReference type="NCBI Taxonomy" id="153914"/>
    <lineage>
        <taxon>Eukaryota</taxon>
        <taxon>Fungi</taxon>
        <taxon>Dikarya</taxon>
        <taxon>Basidiomycota</taxon>
        <taxon>Agaricomycotina</taxon>
        <taxon>Agaricomycetes</taxon>
        <taxon>Agaricomycetidae</taxon>
        <taxon>Agaricales</taxon>
        <taxon>Marasmiineae</taxon>
        <taxon>Physalacriaceae</taxon>
        <taxon>Armillaria</taxon>
    </lineage>
</organism>
<protein>
    <submittedName>
        <fullName evidence="1">Uncharacterized protein</fullName>
    </submittedName>
</protein>
<comment type="caution">
    <text evidence="1">The sequence shown here is derived from an EMBL/GenBank/DDBJ whole genome shotgun (WGS) entry which is preliminary data.</text>
</comment>